<evidence type="ECO:0000313" key="1">
    <source>
        <dbReference type="EMBL" id="SES36216.1"/>
    </source>
</evidence>
<name>A0A1H9WQJ7_9PSEU</name>
<dbReference type="AlphaFoldDB" id="A0A1H9WQJ7"/>
<accession>A0A1H9WQJ7</accession>
<dbReference type="EMBL" id="FOGI01000011">
    <property type="protein sequence ID" value="SES36216.1"/>
    <property type="molecule type" value="Genomic_DNA"/>
</dbReference>
<evidence type="ECO:0000313" key="2">
    <source>
        <dbReference type="Proteomes" id="UP000199051"/>
    </source>
</evidence>
<dbReference type="Proteomes" id="UP000199051">
    <property type="component" value="Unassembled WGS sequence"/>
</dbReference>
<organism evidence="1 2">
    <name type="scientific">Actinokineospora terrae</name>
    <dbReference type="NCBI Taxonomy" id="155974"/>
    <lineage>
        <taxon>Bacteria</taxon>
        <taxon>Bacillati</taxon>
        <taxon>Actinomycetota</taxon>
        <taxon>Actinomycetes</taxon>
        <taxon>Pseudonocardiales</taxon>
        <taxon>Pseudonocardiaceae</taxon>
        <taxon>Actinokineospora</taxon>
    </lineage>
</organism>
<sequence>MTDNRLATVGDVIAALSAYDPTTPLRIAAQPGYPMEHHLARVVRTPDDAEGDGTPPTDPPVVWLGTGEQVGYLPASAADALGWSR</sequence>
<keyword evidence="2" id="KW-1185">Reference proteome</keyword>
<dbReference type="STRING" id="155974.SAMN04487818_11196"/>
<dbReference type="RefSeq" id="WP_092783274.1">
    <property type="nucleotide sequence ID" value="NZ_FOGI01000011.1"/>
</dbReference>
<gene>
    <name evidence="1" type="ORF">SAMN04487818_11196</name>
</gene>
<protein>
    <submittedName>
        <fullName evidence="1">Uncharacterized protein</fullName>
    </submittedName>
</protein>
<proteinExistence type="predicted"/>
<reference evidence="2" key="1">
    <citation type="submission" date="2016-10" db="EMBL/GenBank/DDBJ databases">
        <authorList>
            <person name="Varghese N."/>
            <person name="Submissions S."/>
        </authorList>
    </citation>
    <scope>NUCLEOTIDE SEQUENCE [LARGE SCALE GENOMIC DNA]</scope>
    <source>
        <strain evidence="2">DSM 44260</strain>
    </source>
</reference>